<feature type="transmembrane region" description="Helical" evidence="6">
    <location>
        <begin position="333"/>
        <end position="352"/>
    </location>
</feature>
<evidence type="ECO:0000313" key="8">
    <source>
        <dbReference type="EMBL" id="ROS01581.1"/>
    </source>
</evidence>
<comment type="caution">
    <text evidence="8">The sequence shown here is derived from an EMBL/GenBank/DDBJ whole genome shotgun (WGS) entry which is preliminary data.</text>
</comment>
<evidence type="ECO:0000256" key="4">
    <source>
        <dbReference type="ARBA" id="ARBA00022989"/>
    </source>
</evidence>
<evidence type="ECO:0000256" key="1">
    <source>
        <dbReference type="ARBA" id="ARBA00004651"/>
    </source>
</evidence>
<dbReference type="EMBL" id="RKHR01000004">
    <property type="protein sequence ID" value="ROS01581.1"/>
    <property type="molecule type" value="Genomic_DNA"/>
</dbReference>
<dbReference type="GO" id="GO:0005886">
    <property type="term" value="C:plasma membrane"/>
    <property type="evidence" value="ECO:0007669"/>
    <property type="project" value="UniProtKB-SubCell"/>
</dbReference>
<feature type="transmembrane region" description="Helical" evidence="6">
    <location>
        <begin position="364"/>
        <end position="386"/>
    </location>
</feature>
<name>A0A3N2DP46_9GAMM</name>
<reference evidence="8 9" key="1">
    <citation type="submission" date="2018-11" db="EMBL/GenBank/DDBJ databases">
        <title>Genomic Encyclopedia of Type Strains, Phase IV (KMG-IV): sequencing the most valuable type-strain genomes for metagenomic binning, comparative biology and taxonomic classification.</title>
        <authorList>
            <person name="Goeker M."/>
        </authorList>
    </citation>
    <scope>NUCLEOTIDE SEQUENCE [LARGE SCALE GENOMIC DNA]</scope>
    <source>
        <strain evidence="8 9">DSM 100316</strain>
    </source>
</reference>
<sequence length="773" mass="84688">MAVVATTLLVLIVLCVRGLPIEGNLFALLPQDQDSAVINKAIDHYNDNVTPEAVMIVSGDSLEQAEAAAAAYRQSLMKTPWFEQIQLTWSIDQQVSNYEFWYPYRGLLLTPEQRESLRDGRFKEMAQSAVAKTYSGFTGVGGRELEGDPFLLFRDFIQSSYQGGGRIRWNDGYLTAHYDNKYWVLMRAHMAAAPSLLNSTQALDDIDAAVAEVAGRYPANQLSMSGLFFYTATGMAAGQHDISRIGVGSLLGIILLMLVAFRSLMPIACGLVAIAVGFVMALTVTVLVFGQIHIFALVFGTGIIGVSIDYAFHYFADRQCGDEHWQPQRAMRGIYPAISLALLTSALAYFSLVLTPLPGIKQMAIFAVVGLVSAWVTVVCCFPYWVTQPSSSGVPFKRLLLGWLRWCGFVAQLRHWLWLMPALAVVVITVFPGWHVNDDVRALQSPSLELRQQEKVIAAATGSRISTMFFLVAGESTEEMLQRNELAVAALLKLKQQGKLQGFRALPVPSQMSQQENYQLQQQLYAAESTSVMDQLGLESLRVSRSNAPVLLQSWLAHPNSESWRQLWLSDEELARGETVYSVIQLYGVDNKTWLEYVDSDIDGVTLIDRAGSLSDMLHRVRTLVTGLLCVAYAIVMVVLAGRYGLSRLPQLMLAPVASSTIALACLVILGVEVNAFTILALILVLGIGIDYTLFFAETKKLELSTLVATTLAAITTLLSFGLLALSSTAAISHFGLTVALGIVVAWLFSPMAAKQISPAVVNRSQSQQGQDA</sequence>
<feature type="transmembrane region" description="Helical" evidence="6">
    <location>
        <begin position="623"/>
        <end position="642"/>
    </location>
</feature>
<gene>
    <name evidence="8" type="ORF">EDC56_2023</name>
</gene>
<evidence type="ECO:0000259" key="7">
    <source>
        <dbReference type="Pfam" id="PF03176"/>
    </source>
</evidence>
<comment type="subcellular location">
    <subcellularLocation>
        <location evidence="1">Cell membrane</location>
        <topology evidence="1">Multi-pass membrane protein</topology>
    </subcellularLocation>
</comment>
<protein>
    <submittedName>
        <fullName evidence="8">Putative exporter</fullName>
    </submittedName>
</protein>
<keyword evidence="5 6" id="KW-0472">Membrane</keyword>
<feature type="transmembrane region" description="Helical" evidence="6">
    <location>
        <begin position="662"/>
        <end position="690"/>
    </location>
</feature>
<feature type="transmembrane region" description="Helical" evidence="6">
    <location>
        <begin position="294"/>
        <end position="312"/>
    </location>
</feature>
<dbReference type="InterPro" id="IPR004869">
    <property type="entry name" value="MMPL_dom"/>
</dbReference>
<keyword evidence="9" id="KW-1185">Reference proteome</keyword>
<dbReference type="Proteomes" id="UP000275394">
    <property type="component" value="Unassembled WGS sequence"/>
</dbReference>
<keyword evidence="2" id="KW-1003">Cell membrane</keyword>
<proteinExistence type="predicted"/>
<dbReference type="PANTHER" id="PTHR33406">
    <property type="entry name" value="MEMBRANE PROTEIN MJ1562-RELATED"/>
    <property type="match status" value="1"/>
</dbReference>
<dbReference type="SUPFAM" id="SSF82866">
    <property type="entry name" value="Multidrug efflux transporter AcrB transmembrane domain"/>
    <property type="match status" value="2"/>
</dbReference>
<dbReference type="Pfam" id="PF03176">
    <property type="entry name" value="MMPL"/>
    <property type="match status" value="1"/>
</dbReference>
<feature type="transmembrane region" description="Helical" evidence="6">
    <location>
        <begin position="731"/>
        <end position="749"/>
    </location>
</feature>
<evidence type="ECO:0000256" key="6">
    <source>
        <dbReference type="SAM" id="Phobius"/>
    </source>
</evidence>
<evidence type="ECO:0000256" key="2">
    <source>
        <dbReference type="ARBA" id="ARBA00022475"/>
    </source>
</evidence>
<accession>A0A3N2DP46</accession>
<evidence type="ECO:0000313" key="9">
    <source>
        <dbReference type="Proteomes" id="UP000275394"/>
    </source>
</evidence>
<evidence type="ECO:0000256" key="5">
    <source>
        <dbReference type="ARBA" id="ARBA00023136"/>
    </source>
</evidence>
<feature type="transmembrane region" description="Helical" evidence="6">
    <location>
        <begin position="268"/>
        <end position="288"/>
    </location>
</feature>
<evidence type="ECO:0000256" key="3">
    <source>
        <dbReference type="ARBA" id="ARBA00022692"/>
    </source>
</evidence>
<organism evidence="8 9">
    <name type="scientific">Sinobacterium caligoides</name>
    <dbReference type="NCBI Taxonomy" id="933926"/>
    <lineage>
        <taxon>Bacteria</taxon>
        <taxon>Pseudomonadati</taxon>
        <taxon>Pseudomonadota</taxon>
        <taxon>Gammaproteobacteria</taxon>
        <taxon>Cellvibrionales</taxon>
        <taxon>Spongiibacteraceae</taxon>
        <taxon>Sinobacterium</taxon>
    </lineage>
</organism>
<dbReference type="InterPro" id="IPR050545">
    <property type="entry name" value="Mycobact_MmpL"/>
</dbReference>
<keyword evidence="3 6" id="KW-0812">Transmembrane</keyword>
<feature type="transmembrane region" description="Helical" evidence="6">
    <location>
        <begin position="702"/>
        <end position="725"/>
    </location>
</feature>
<feature type="transmembrane region" description="Helical" evidence="6">
    <location>
        <begin position="416"/>
        <end position="436"/>
    </location>
</feature>
<keyword evidence="4 6" id="KW-1133">Transmembrane helix</keyword>
<dbReference type="AlphaFoldDB" id="A0A3N2DP46"/>
<feature type="domain" description="Membrane transport protein MMPL" evidence="7">
    <location>
        <begin position="197"/>
        <end position="383"/>
    </location>
</feature>
<feature type="transmembrane region" description="Helical" evidence="6">
    <location>
        <begin position="242"/>
        <end position="261"/>
    </location>
</feature>
<dbReference type="Gene3D" id="1.20.1640.10">
    <property type="entry name" value="Multidrug efflux transporter AcrB transmembrane domain"/>
    <property type="match status" value="2"/>
</dbReference>
<dbReference type="PANTHER" id="PTHR33406:SF13">
    <property type="entry name" value="MEMBRANE PROTEIN YDFJ"/>
    <property type="match status" value="1"/>
</dbReference>